<evidence type="ECO:0000256" key="2">
    <source>
        <dbReference type="ARBA" id="ARBA00022908"/>
    </source>
</evidence>
<dbReference type="EMBL" id="CP035282">
    <property type="protein sequence ID" value="QAT60327.1"/>
    <property type="molecule type" value="Genomic_DNA"/>
</dbReference>
<evidence type="ECO:0000256" key="4">
    <source>
        <dbReference type="ARBA" id="ARBA00023172"/>
    </source>
</evidence>
<dbReference type="InterPro" id="IPR002104">
    <property type="entry name" value="Integrase_catalytic"/>
</dbReference>
<dbReference type="InterPro" id="IPR010998">
    <property type="entry name" value="Integrase_recombinase_N"/>
</dbReference>
<dbReference type="RefSeq" id="WP_128751735.1">
    <property type="nucleotide sequence ID" value="NZ_CP035282.1"/>
</dbReference>
<dbReference type="SUPFAM" id="SSF56349">
    <property type="entry name" value="DNA breaking-rejoining enzymes"/>
    <property type="match status" value="1"/>
</dbReference>
<dbReference type="GO" id="GO:0015074">
    <property type="term" value="P:DNA integration"/>
    <property type="evidence" value="ECO:0007669"/>
    <property type="project" value="UniProtKB-KW"/>
</dbReference>
<dbReference type="InterPro" id="IPR004107">
    <property type="entry name" value="Integrase_SAM-like_N"/>
</dbReference>
<dbReference type="PROSITE" id="PS51900">
    <property type="entry name" value="CB"/>
    <property type="match status" value="1"/>
</dbReference>
<reference evidence="9" key="1">
    <citation type="submission" date="2019-01" db="EMBL/GenBank/DDBJ databases">
        <title>Draft genomes of a novel of Sporanaerobacter strains.</title>
        <authorList>
            <person name="Ma S."/>
        </authorList>
    </citation>
    <scope>NUCLEOTIDE SEQUENCE [LARGE SCALE GENOMIC DNA]</scope>
    <source>
        <strain evidence="9">NJN-17</strain>
    </source>
</reference>
<dbReference type="PANTHER" id="PTHR30349:SF41">
    <property type="entry name" value="INTEGRASE_RECOMBINASE PROTEIN MJ0367-RELATED"/>
    <property type="match status" value="1"/>
</dbReference>
<feature type="domain" description="Core-binding (CB)" evidence="7">
    <location>
        <begin position="1"/>
        <end position="85"/>
    </location>
</feature>
<dbReference type="GO" id="GO:0003677">
    <property type="term" value="F:DNA binding"/>
    <property type="evidence" value="ECO:0007669"/>
    <property type="project" value="UniProtKB-UniRule"/>
</dbReference>
<dbReference type="Pfam" id="PF02899">
    <property type="entry name" value="Phage_int_SAM_1"/>
    <property type="match status" value="1"/>
</dbReference>
<evidence type="ECO:0000313" key="9">
    <source>
        <dbReference type="Proteomes" id="UP000287969"/>
    </source>
</evidence>
<dbReference type="Pfam" id="PF00589">
    <property type="entry name" value="Phage_integrase"/>
    <property type="match status" value="1"/>
</dbReference>
<name>A0A410Q8K8_9FIRM</name>
<gene>
    <name evidence="8" type="ORF">EQM13_01425</name>
</gene>
<accession>A0A410Q8K8</accession>
<evidence type="ECO:0000256" key="1">
    <source>
        <dbReference type="ARBA" id="ARBA00008857"/>
    </source>
</evidence>
<dbReference type="InterPro" id="IPR044068">
    <property type="entry name" value="CB"/>
</dbReference>
<comment type="similarity">
    <text evidence="1">Belongs to the 'phage' integrase family.</text>
</comment>
<organism evidence="8 9">
    <name type="scientific">Acidilutibacter cellobiosedens</name>
    <dbReference type="NCBI Taxonomy" id="2507161"/>
    <lineage>
        <taxon>Bacteria</taxon>
        <taxon>Bacillati</taxon>
        <taxon>Bacillota</taxon>
        <taxon>Tissierellia</taxon>
        <taxon>Tissierellales</taxon>
        <taxon>Acidilutibacteraceae</taxon>
        <taxon>Acidilutibacter</taxon>
    </lineage>
</organism>
<evidence type="ECO:0000256" key="3">
    <source>
        <dbReference type="ARBA" id="ARBA00023125"/>
    </source>
</evidence>
<dbReference type="InterPro" id="IPR050090">
    <property type="entry name" value="Tyrosine_recombinase_XerCD"/>
</dbReference>
<keyword evidence="3 5" id="KW-0238">DNA-binding</keyword>
<dbReference type="Gene3D" id="1.10.443.10">
    <property type="entry name" value="Intergrase catalytic core"/>
    <property type="match status" value="1"/>
</dbReference>
<feature type="domain" description="Tyr recombinase" evidence="6">
    <location>
        <begin position="106"/>
        <end position="288"/>
    </location>
</feature>
<protein>
    <submittedName>
        <fullName evidence="8">Integrase</fullName>
    </submittedName>
</protein>
<dbReference type="KEGG" id="spoa:EQM13_01425"/>
<keyword evidence="4" id="KW-0233">DNA recombination</keyword>
<evidence type="ECO:0000259" key="6">
    <source>
        <dbReference type="PROSITE" id="PS51898"/>
    </source>
</evidence>
<dbReference type="GO" id="GO:0006310">
    <property type="term" value="P:DNA recombination"/>
    <property type="evidence" value="ECO:0007669"/>
    <property type="project" value="UniProtKB-KW"/>
</dbReference>
<proteinExistence type="inferred from homology"/>
<dbReference type="PANTHER" id="PTHR30349">
    <property type="entry name" value="PHAGE INTEGRASE-RELATED"/>
    <property type="match status" value="1"/>
</dbReference>
<dbReference type="InterPro" id="IPR013762">
    <property type="entry name" value="Integrase-like_cat_sf"/>
</dbReference>
<dbReference type="OrthoDB" id="9803188at2"/>
<keyword evidence="2" id="KW-0229">DNA integration</keyword>
<evidence type="ECO:0000259" key="7">
    <source>
        <dbReference type="PROSITE" id="PS51900"/>
    </source>
</evidence>
<dbReference type="AlphaFoldDB" id="A0A410Q8K8"/>
<keyword evidence="9" id="KW-1185">Reference proteome</keyword>
<sequence length="293" mass="34058">MDWIEEFRVALQKDGKSHNTVINYCSDIREYLIWFMDTYAKNFDGKILEQDAREYRNYLHNVIKLKPSSVNRKMTALKSYNQFLINLGTGTETAIYGISIADTHDREIQTIERNELNRFRRAVYSNGNKRDIAIIELLINTGIRVSELVSLTLDDIHITQRNGSQNYSYIIIRNGKGGKYREVPLNAQAKKAIEEYTSNRNYHHKKLFLGQRGPLRRETIDKIIKKYCRIAEIESFSAHTLRHTFCTRLMSKNVPISIISKLAGHSSIQTTVNFYVNVSRKNKMDAVNKLNML</sequence>
<evidence type="ECO:0000256" key="5">
    <source>
        <dbReference type="PROSITE-ProRule" id="PRU01248"/>
    </source>
</evidence>
<dbReference type="Gene3D" id="1.10.150.130">
    <property type="match status" value="1"/>
</dbReference>
<dbReference type="InterPro" id="IPR011010">
    <property type="entry name" value="DNA_brk_join_enz"/>
</dbReference>
<evidence type="ECO:0000313" key="8">
    <source>
        <dbReference type="EMBL" id="QAT60327.1"/>
    </source>
</evidence>
<dbReference type="Proteomes" id="UP000287969">
    <property type="component" value="Chromosome"/>
</dbReference>
<dbReference type="PROSITE" id="PS51898">
    <property type="entry name" value="TYR_RECOMBINASE"/>
    <property type="match status" value="1"/>
</dbReference>